<accession>A0A223D248</accession>
<name>A0A223D248_9BACL</name>
<sequence length="138" mass="15166">MREVKQMRLQISRAVLILSLLTVPLLGCSRSDSSVAPAVVPLAVSVQTDPAVPHAEQQTSFLVEVTERDKPVVQAEVSLYLEMREMDHGEHVIRLVETSPGQYRGAGTFPMSGTWVTHVRVKREQGTESVNGEVTVSD</sequence>
<evidence type="ECO:0000259" key="1">
    <source>
        <dbReference type="Pfam" id="PF13115"/>
    </source>
</evidence>
<reference evidence="2 3" key="1">
    <citation type="journal article" date="2015" name="Int. J. Syst. Evol. Microbiol.">
        <title>Tumebacillus algifaecis sp. nov., isolated from decomposing algal scum.</title>
        <authorList>
            <person name="Wu Y.F."/>
            <person name="Zhang B."/>
            <person name="Xing P."/>
            <person name="Wu Q.L."/>
            <person name="Liu S.J."/>
        </authorList>
    </citation>
    <scope>NUCLEOTIDE SEQUENCE [LARGE SCALE GENOMIC DNA]</scope>
    <source>
        <strain evidence="2 3">THMBR28</strain>
    </source>
</reference>
<keyword evidence="3" id="KW-1185">Reference proteome</keyword>
<dbReference type="Proteomes" id="UP000214688">
    <property type="component" value="Chromosome"/>
</dbReference>
<protein>
    <recommendedName>
        <fullName evidence="1">YtkA-like domain-containing protein</fullName>
    </recommendedName>
</protein>
<proteinExistence type="predicted"/>
<evidence type="ECO:0000313" key="2">
    <source>
        <dbReference type="EMBL" id="ASS75555.1"/>
    </source>
</evidence>
<gene>
    <name evidence="2" type="ORF">CIG75_11530</name>
</gene>
<evidence type="ECO:0000313" key="3">
    <source>
        <dbReference type="Proteomes" id="UP000214688"/>
    </source>
</evidence>
<dbReference type="InterPro" id="IPR032693">
    <property type="entry name" value="YtkA-like_dom"/>
</dbReference>
<feature type="domain" description="YtkA-like" evidence="1">
    <location>
        <begin position="43"/>
        <end position="117"/>
    </location>
</feature>
<dbReference type="Pfam" id="PF13115">
    <property type="entry name" value="YtkA"/>
    <property type="match status" value="1"/>
</dbReference>
<organism evidence="2 3">
    <name type="scientific">Tumebacillus algifaecis</name>
    <dbReference type="NCBI Taxonomy" id="1214604"/>
    <lineage>
        <taxon>Bacteria</taxon>
        <taxon>Bacillati</taxon>
        <taxon>Bacillota</taxon>
        <taxon>Bacilli</taxon>
        <taxon>Bacillales</taxon>
        <taxon>Alicyclobacillaceae</taxon>
        <taxon>Tumebacillus</taxon>
    </lineage>
</organism>
<dbReference type="AlphaFoldDB" id="A0A223D248"/>
<dbReference type="KEGG" id="tab:CIG75_11530"/>
<dbReference type="EMBL" id="CP022657">
    <property type="protein sequence ID" value="ASS75555.1"/>
    <property type="molecule type" value="Genomic_DNA"/>
</dbReference>